<sequence>MAEAILKSLDKNLEIYSAGLDPVDHVSPIAIEVMKDIGIDLQPSVPKCADEFINREFDYLITVGEGTLEELKIPPIRYKRKMHLGFRSPYKNSKSHEEIRDKCMKVRDEIMLEMRYFYDHILNPQQG</sequence>
<evidence type="ECO:0000313" key="3">
    <source>
        <dbReference type="EMBL" id="RIJ47720.1"/>
    </source>
</evidence>
<dbReference type="InterPro" id="IPR023485">
    <property type="entry name" value="Ptyr_pPase"/>
</dbReference>
<dbReference type="EMBL" id="QWGR01000007">
    <property type="protein sequence ID" value="RIJ47720.1"/>
    <property type="molecule type" value="Genomic_DNA"/>
</dbReference>
<keyword evidence="4" id="KW-1185">Reference proteome</keyword>
<evidence type="ECO:0000256" key="1">
    <source>
        <dbReference type="ARBA" id="ARBA00022849"/>
    </source>
</evidence>
<dbReference type="SMART" id="SM00226">
    <property type="entry name" value="LMWPc"/>
    <property type="match status" value="1"/>
</dbReference>
<evidence type="ECO:0000259" key="2">
    <source>
        <dbReference type="SMART" id="SM00226"/>
    </source>
</evidence>
<accession>A0A399SUP3</accession>
<protein>
    <submittedName>
        <fullName evidence="3">Arsenate reductase ArsC</fullName>
    </submittedName>
</protein>
<dbReference type="OrthoDB" id="9799096at2"/>
<dbReference type="SUPFAM" id="SSF52788">
    <property type="entry name" value="Phosphotyrosine protein phosphatases I"/>
    <property type="match status" value="1"/>
</dbReference>
<gene>
    <name evidence="3" type="ORF">D1614_14165</name>
</gene>
<proteinExistence type="predicted"/>
<dbReference type="PANTHER" id="PTHR43428">
    <property type="entry name" value="ARSENATE REDUCTASE"/>
    <property type="match status" value="1"/>
</dbReference>
<evidence type="ECO:0000313" key="4">
    <source>
        <dbReference type="Proteomes" id="UP000265926"/>
    </source>
</evidence>
<keyword evidence="1" id="KW-0059">Arsenical resistance</keyword>
<dbReference type="Gene3D" id="3.40.50.2300">
    <property type="match status" value="1"/>
</dbReference>
<dbReference type="InterPro" id="IPR036196">
    <property type="entry name" value="Ptyr_pPase_sf"/>
</dbReference>
<dbReference type="GO" id="GO:0046685">
    <property type="term" value="P:response to arsenic-containing substance"/>
    <property type="evidence" value="ECO:0007669"/>
    <property type="project" value="UniProtKB-KW"/>
</dbReference>
<organism evidence="3 4">
    <name type="scientific">Maribellus luteus</name>
    <dbReference type="NCBI Taxonomy" id="2305463"/>
    <lineage>
        <taxon>Bacteria</taxon>
        <taxon>Pseudomonadati</taxon>
        <taxon>Bacteroidota</taxon>
        <taxon>Bacteroidia</taxon>
        <taxon>Marinilabiliales</taxon>
        <taxon>Prolixibacteraceae</taxon>
        <taxon>Maribellus</taxon>
    </lineage>
</organism>
<dbReference type="Proteomes" id="UP000265926">
    <property type="component" value="Unassembled WGS sequence"/>
</dbReference>
<dbReference type="PANTHER" id="PTHR43428:SF1">
    <property type="entry name" value="ARSENATE REDUCTASE"/>
    <property type="match status" value="1"/>
</dbReference>
<reference evidence="3 4" key="1">
    <citation type="submission" date="2018-08" db="EMBL/GenBank/DDBJ databases">
        <title>Pallidiluteibacterium maritimus gen. nov., sp. nov., isolated from coastal sediment.</title>
        <authorList>
            <person name="Zhou L.Y."/>
        </authorList>
    </citation>
    <scope>NUCLEOTIDE SEQUENCE [LARGE SCALE GENOMIC DNA]</scope>
    <source>
        <strain evidence="3 4">XSD2</strain>
    </source>
</reference>
<comment type="caution">
    <text evidence="3">The sequence shown here is derived from an EMBL/GenBank/DDBJ whole genome shotgun (WGS) entry which is preliminary data.</text>
</comment>
<dbReference type="AlphaFoldDB" id="A0A399SUP3"/>
<feature type="domain" description="Phosphotyrosine protein phosphatase I" evidence="2">
    <location>
        <begin position="1"/>
        <end position="120"/>
    </location>
</feature>
<dbReference type="Pfam" id="PF01451">
    <property type="entry name" value="LMWPc"/>
    <property type="match status" value="1"/>
</dbReference>
<name>A0A399SUP3_9BACT</name>